<evidence type="ECO:0000256" key="1">
    <source>
        <dbReference type="ARBA" id="ARBA00004141"/>
    </source>
</evidence>
<dbReference type="Gene3D" id="2.40.50.140">
    <property type="entry name" value="Nucleic acid-binding proteins"/>
    <property type="match status" value="1"/>
</dbReference>
<dbReference type="Proteomes" id="UP000295280">
    <property type="component" value="Unassembled WGS sequence"/>
</dbReference>
<evidence type="ECO:0000259" key="6">
    <source>
        <dbReference type="Pfam" id="PF01957"/>
    </source>
</evidence>
<keyword evidence="3 5" id="KW-1133">Transmembrane helix</keyword>
<dbReference type="InterPro" id="IPR052165">
    <property type="entry name" value="Membrane_assoc_protease"/>
</dbReference>
<protein>
    <submittedName>
        <fullName evidence="8">Serine protease</fullName>
    </submittedName>
</protein>
<dbReference type="InterPro" id="IPR012340">
    <property type="entry name" value="NA-bd_OB-fold"/>
</dbReference>
<dbReference type="InterPro" id="IPR056739">
    <property type="entry name" value="NfeD_membrane"/>
</dbReference>
<keyword evidence="9" id="KW-1185">Reference proteome</keyword>
<proteinExistence type="predicted"/>
<dbReference type="AlphaFoldDB" id="A0A9Q8CP67"/>
<name>A0A9Q8CP67_9STAP</name>
<feature type="transmembrane region" description="Helical" evidence="5">
    <location>
        <begin position="107"/>
        <end position="129"/>
    </location>
</feature>
<evidence type="ECO:0000256" key="5">
    <source>
        <dbReference type="SAM" id="Phobius"/>
    </source>
</evidence>
<evidence type="ECO:0000313" key="9">
    <source>
        <dbReference type="Proteomes" id="UP000295280"/>
    </source>
</evidence>
<feature type="transmembrane region" description="Helical" evidence="5">
    <location>
        <begin position="64"/>
        <end position="95"/>
    </location>
</feature>
<dbReference type="GO" id="GO:0005886">
    <property type="term" value="C:plasma membrane"/>
    <property type="evidence" value="ECO:0007669"/>
    <property type="project" value="TreeGrafter"/>
</dbReference>
<comment type="subcellular location">
    <subcellularLocation>
        <location evidence="1">Membrane</location>
        <topology evidence="1">Multi-pass membrane protein</topology>
    </subcellularLocation>
</comment>
<gene>
    <name evidence="8" type="ORF">ERX40_04220</name>
</gene>
<dbReference type="InterPro" id="IPR002810">
    <property type="entry name" value="NfeD-like_C"/>
</dbReference>
<keyword evidence="8" id="KW-0645">Protease</keyword>
<dbReference type="Pfam" id="PF01957">
    <property type="entry name" value="NfeD"/>
    <property type="match status" value="1"/>
</dbReference>
<feature type="domain" description="NfeD-like C-terminal" evidence="6">
    <location>
        <begin position="159"/>
        <end position="212"/>
    </location>
</feature>
<dbReference type="PANTHER" id="PTHR33507:SF3">
    <property type="entry name" value="INNER MEMBRANE PROTEIN YBBJ"/>
    <property type="match status" value="1"/>
</dbReference>
<keyword evidence="8" id="KW-0378">Hydrolase</keyword>
<dbReference type="Pfam" id="PF24961">
    <property type="entry name" value="NfeD_membrane"/>
    <property type="match status" value="1"/>
</dbReference>
<sequence>MEVTSLTLSSYEMMLFFLMSVIFLTAVAQLYAPRFTVFGFILILASLGFVVLTGVTGDLEMISVLLFTAGVVLMILELFVVGAVLGILGALMVMGSFLLIGENISRMAVFLAISLILTAIEWVIVVKFFKKKIPLFRNVILTDSTSKEAGYSSHDDRSHLVGQNALTLTPLRPSGIIVFDGKRIDAVSEGAFIEKDREVTIIFVEGTRVVVRTL</sequence>
<dbReference type="GO" id="GO:0008233">
    <property type="term" value="F:peptidase activity"/>
    <property type="evidence" value="ECO:0007669"/>
    <property type="project" value="UniProtKB-KW"/>
</dbReference>
<organism evidence="8 9">
    <name type="scientific">Macrococcus carouselicus</name>
    <dbReference type="NCBI Taxonomy" id="69969"/>
    <lineage>
        <taxon>Bacteria</taxon>
        <taxon>Bacillati</taxon>
        <taxon>Bacillota</taxon>
        <taxon>Bacilli</taxon>
        <taxon>Bacillales</taxon>
        <taxon>Staphylococcaceae</taxon>
        <taxon>Macrococcus</taxon>
    </lineage>
</organism>
<keyword evidence="4 5" id="KW-0472">Membrane</keyword>
<evidence type="ECO:0000259" key="7">
    <source>
        <dbReference type="Pfam" id="PF24961"/>
    </source>
</evidence>
<feature type="transmembrane region" description="Helical" evidence="5">
    <location>
        <begin position="37"/>
        <end position="57"/>
    </location>
</feature>
<feature type="domain" description="NfeD integral membrane" evidence="7">
    <location>
        <begin position="15"/>
        <end position="127"/>
    </location>
</feature>
<dbReference type="GO" id="GO:0006508">
    <property type="term" value="P:proteolysis"/>
    <property type="evidence" value="ECO:0007669"/>
    <property type="project" value="UniProtKB-KW"/>
</dbReference>
<dbReference type="OrthoDB" id="9806253at2"/>
<reference evidence="8 9" key="1">
    <citation type="submission" date="2019-01" db="EMBL/GenBank/DDBJ databases">
        <title>Draft genome sequences of the type strains of six Macrococcus species.</title>
        <authorList>
            <person name="Mazhar S."/>
            <person name="Altermann E."/>
            <person name="Hill C."/>
            <person name="Mcauliffe O."/>
        </authorList>
    </citation>
    <scope>NUCLEOTIDE SEQUENCE [LARGE SCALE GENOMIC DNA]</scope>
    <source>
        <strain evidence="8 9">ATCC 51828</strain>
    </source>
</reference>
<accession>A0A9Q8CP67</accession>
<evidence type="ECO:0000256" key="4">
    <source>
        <dbReference type="ARBA" id="ARBA00023136"/>
    </source>
</evidence>
<comment type="caution">
    <text evidence="8">The sequence shown here is derived from an EMBL/GenBank/DDBJ whole genome shotgun (WGS) entry which is preliminary data.</text>
</comment>
<evidence type="ECO:0000313" key="8">
    <source>
        <dbReference type="EMBL" id="TDM04741.1"/>
    </source>
</evidence>
<evidence type="ECO:0000256" key="2">
    <source>
        <dbReference type="ARBA" id="ARBA00022692"/>
    </source>
</evidence>
<dbReference type="PANTHER" id="PTHR33507">
    <property type="entry name" value="INNER MEMBRANE PROTEIN YBBJ"/>
    <property type="match status" value="1"/>
</dbReference>
<feature type="transmembrane region" description="Helical" evidence="5">
    <location>
        <begin position="12"/>
        <end position="31"/>
    </location>
</feature>
<dbReference type="EMBL" id="SCWD01000001">
    <property type="protein sequence ID" value="TDM04741.1"/>
    <property type="molecule type" value="Genomic_DNA"/>
</dbReference>
<evidence type="ECO:0000256" key="3">
    <source>
        <dbReference type="ARBA" id="ARBA00022989"/>
    </source>
</evidence>
<keyword evidence="2 5" id="KW-0812">Transmembrane</keyword>